<evidence type="ECO:0000313" key="3">
    <source>
        <dbReference type="Proteomes" id="UP001215827"/>
    </source>
</evidence>
<dbReference type="Proteomes" id="UP001215827">
    <property type="component" value="Chromosome"/>
</dbReference>
<feature type="domain" description="HPr kinase/phosphorylase C-terminal" evidence="1">
    <location>
        <begin position="5"/>
        <end position="83"/>
    </location>
</feature>
<organism evidence="2 3">
    <name type="scientific">Altererythrobacter arenosus</name>
    <dbReference type="NCBI Taxonomy" id="3032592"/>
    <lineage>
        <taxon>Bacteria</taxon>
        <taxon>Pseudomonadati</taxon>
        <taxon>Pseudomonadota</taxon>
        <taxon>Alphaproteobacteria</taxon>
        <taxon>Sphingomonadales</taxon>
        <taxon>Erythrobacteraceae</taxon>
        <taxon>Altererythrobacter</taxon>
    </lineage>
</organism>
<gene>
    <name evidence="2" type="ORF">P7228_02310</name>
</gene>
<dbReference type="EMBL" id="CP121106">
    <property type="protein sequence ID" value="WFL77922.1"/>
    <property type="molecule type" value="Genomic_DNA"/>
</dbReference>
<keyword evidence="2" id="KW-0418">Kinase</keyword>
<dbReference type="RefSeq" id="WP_278016613.1">
    <property type="nucleotide sequence ID" value="NZ_CP121106.1"/>
</dbReference>
<accession>A0ABY8FSD2</accession>
<proteinExistence type="predicted"/>
<dbReference type="SUPFAM" id="SSF53795">
    <property type="entry name" value="PEP carboxykinase-like"/>
    <property type="match status" value="1"/>
</dbReference>
<dbReference type="InterPro" id="IPR011104">
    <property type="entry name" value="Hpr_kin/Pase_C"/>
</dbReference>
<sequence length="141" mass="14970">MSEAESRLLQATAVAIGGRALLIEGRPGSGKSTLALELIDRGAALIGDDGVSLQLEDGVLVVHPPPRISNKFEIRGVGIFEFETTSAPASLILNLDFPPERLPDDLALRELLGISLPVLPFDGTSRAAALRAEWALSRYGI</sequence>
<dbReference type="Pfam" id="PF07475">
    <property type="entry name" value="Hpr_kinase_C"/>
    <property type="match status" value="1"/>
</dbReference>
<evidence type="ECO:0000313" key="2">
    <source>
        <dbReference type="EMBL" id="WFL77922.1"/>
    </source>
</evidence>
<protein>
    <submittedName>
        <fullName evidence="2">HPr kinase/phosphatase C-terminal domain-containing protein</fullName>
    </submittedName>
</protein>
<keyword evidence="2" id="KW-0808">Transferase</keyword>
<keyword evidence="3" id="KW-1185">Reference proteome</keyword>
<dbReference type="GO" id="GO:0016301">
    <property type="term" value="F:kinase activity"/>
    <property type="evidence" value="ECO:0007669"/>
    <property type="project" value="UniProtKB-KW"/>
</dbReference>
<dbReference type="Gene3D" id="3.40.50.300">
    <property type="entry name" value="P-loop containing nucleotide triphosphate hydrolases"/>
    <property type="match status" value="1"/>
</dbReference>
<reference evidence="2 3" key="1">
    <citation type="submission" date="2023-03" db="EMBL/GenBank/DDBJ databases">
        <title>Altererythrobacter sp. CAU 1644 isolated from sand.</title>
        <authorList>
            <person name="Kim W."/>
        </authorList>
    </citation>
    <scope>NUCLEOTIDE SEQUENCE [LARGE SCALE GENOMIC DNA]</scope>
    <source>
        <strain evidence="2 3">CAU 1644</strain>
    </source>
</reference>
<dbReference type="CDD" id="cd01918">
    <property type="entry name" value="HprK_C"/>
    <property type="match status" value="1"/>
</dbReference>
<name>A0ABY8FSD2_9SPHN</name>
<evidence type="ECO:0000259" key="1">
    <source>
        <dbReference type="Pfam" id="PF07475"/>
    </source>
</evidence>
<dbReference type="InterPro" id="IPR027417">
    <property type="entry name" value="P-loop_NTPase"/>
</dbReference>